<reference evidence="2" key="1">
    <citation type="submission" date="2019-09" db="EMBL/GenBank/DDBJ databases">
        <title>Bird 10,000 Genomes (B10K) Project - Family phase.</title>
        <authorList>
            <person name="Zhang G."/>
        </authorList>
    </citation>
    <scope>NUCLEOTIDE SEQUENCE</scope>
    <source>
        <strain evidence="2">B10K-DU-001-08</strain>
        <tissue evidence="2">Muscle</tissue>
    </source>
</reference>
<evidence type="ECO:0000313" key="3">
    <source>
        <dbReference type="Proteomes" id="UP000613066"/>
    </source>
</evidence>
<feature type="domain" description="Ig-like" evidence="1">
    <location>
        <begin position="2"/>
        <end position="82"/>
    </location>
</feature>
<keyword evidence="3" id="KW-1185">Reference proteome</keyword>
<evidence type="ECO:0000259" key="1">
    <source>
        <dbReference type="PROSITE" id="PS50835"/>
    </source>
</evidence>
<name>A0A851NST8_9GALL</name>
<protein>
    <submittedName>
        <fullName evidence="2">SMP protein</fullName>
    </submittedName>
</protein>
<dbReference type="EMBL" id="WBMW01001755">
    <property type="protein sequence ID" value="NXC41212.1"/>
    <property type="molecule type" value="Genomic_DNA"/>
</dbReference>
<dbReference type="InterPro" id="IPR036179">
    <property type="entry name" value="Ig-like_dom_sf"/>
</dbReference>
<gene>
    <name evidence="2" type="primary">Smp</name>
    <name evidence="2" type="ORF">PENPIL_R15858</name>
</gene>
<dbReference type="Proteomes" id="UP000613066">
    <property type="component" value="Unassembled WGS sequence"/>
</dbReference>
<proteinExistence type="predicted"/>
<dbReference type="PROSITE" id="PS50835">
    <property type="entry name" value="IG_LIKE"/>
    <property type="match status" value="1"/>
</dbReference>
<comment type="caution">
    <text evidence="2">The sequence shown here is derived from an EMBL/GenBank/DDBJ whole genome shotgun (WGS) entry which is preliminary data.</text>
</comment>
<sequence length="82" mass="8362">APRPPVVNGTLWVVAGDPVTVTCGADSDPAPIVTVLRGQRAVAVAVYEAQVTLALAAAQPEDAGEYECVAENQHGTSSTAFN</sequence>
<dbReference type="SMART" id="SM00409">
    <property type="entry name" value="IG"/>
    <property type="match status" value="1"/>
</dbReference>
<dbReference type="Pfam" id="PF13927">
    <property type="entry name" value="Ig_3"/>
    <property type="match status" value="1"/>
</dbReference>
<dbReference type="InterPro" id="IPR003599">
    <property type="entry name" value="Ig_sub"/>
</dbReference>
<evidence type="ECO:0000313" key="2">
    <source>
        <dbReference type="EMBL" id="NXC41212.1"/>
    </source>
</evidence>
<feature type="non-terminal residue" evidence="2">
    <location>
        <position position="82"/>
    </location>
</feature>
<dbReference type="Gene3D" id="2.60.40.10">
    <property type="entry name" value="Immunoglobulins"/>
    <property type="match status" value="1"/>
</dbReference>
<dbReference type="SMART" id="SM00408">
    <property type="entry name" value="IGc2"/>
    <property type="match status" value="1"/>
</dbReference>
<dbReference type="OrthoDB" id="10012075at2759"/>
<feature type="non-terminal residue" evidence="2">
    <location>
        <position position="1"/>
    </location>
</feature>
<dbReference type="InterPro" id="IPR003598">
    <property type="entry name" value="Ig_sub2"/>
</dbReference>
<accession>A0A851NST8</accession>
<dbReference type="InterPro" id="IPR007110">
    <property type="entry name" value="Ig-like_dom"/>
</dbReference>
<organism evidence="2 3">
    <name type="scientific">Penelope pileata</name>
    <dbReference type="NCBI Taxonomy" id="1118817"/>
    <lineage>
        <taxon>Eukaryota</taxon>
        <taxon>Metazoa</taxon>
        <taxon>Chordata</taxon>
        <taxon>Craniata</taxon>
        <taxon>Vertebrata</taxon>
        <taxon>Euteleostomi</taxon>
        <taxon>Archelosauria</taxon>
        <taxon>Archosauria</taxon>
        <taxon>Dinosauria</taxon>
        <taxon>Saurischia</taxon>
        <taxon>Theropoda</taxon>
        <taxon>Coelurosauria</taxon>
        <taxon>Aves</taxon>
        <taxon>Neognathae</taxon>
        <taxon>Galloanserae</taxon>
        <taxon>Galliformes</taxon>
        <taxon>Cracidae</taxon>
        <taxon>Penelope</taxon>
    </lineage>
</organism>
<dbReference type="SUPFAM" id="SSF48726">
    <property type="entry name" value="Immunoglobulin"/>
    <property type="match status" value="1"/>
</dbReference>
<dbReference type="InterPro" id="IPR013783">
    <property type="entry name" value="Ig-like_fold"/>
</dbReference>
<dbReference type="AlphaFoldDB" id="A0A851NST8"/>